<name>A0A0G4ICF9_9ALVE</name>
<proteinExistence type="predicted"/>
<organism evidence="2">
    <name type="scientific">Chromera velia CCMP2878</name>
    <dbReference type="NCBI Taxonomy" id="1169474"/>
    <lineage>
        <taxon>Eukaryota</taxon>
        <taxon>Sar</taxon>
        <taxon>Alveolata</taxon>
        <taxon>Colpodellida</taxon>
        <taxon>Chromeraceae</taxon>
        <taxon>Chromera</taxon>
    </lineage>
</organism>
<evidence type="ECO:0000313" key="2">
    <source>
        <dbReference type="EMBL" id="CEM54756.1"/>
    </source>
</evidence>
<accession>A0A0G4ICF9</accession>
<feature type="region of interest" description="Disordered" evidence="1">
    <location>
        <begin position="15"/>
        <end position="50"/>
    </location>
</feature>
<dbReference type="VEuPathDB" id="CryptoDB:Cvel_13021"/>
<dbReference type="PhylomeDB" id="A0A0G4ICF9"/>
<protein>
    <submittedName>
        <fullName evidence="2">Uncharacterized protein</fullName>
    </submittedName>
</protein>
<feature type="compositionally biased region" description="Basic and acidic residues" evidence="1">
    <location>
        <begin position="23"/>
        <end position="34"/>
    </location>
</feature>
<sequence length="258" mass="28103">MSLLVPTGLINNHMDPAVGVPAKGEESEREKEAAPDLPHSSSSTPDRNVTRALPEVEELDVRALLEKELGRKFPVIGRINLLGTLLRKPETAVSNRVADIDVYAIVAALILTVALPETFVDPSSCVSFEEAKDLCNKIQVSGSFTIISCITEIGLCAWLRGLLSSLGTDEAVLFLLNWPWVSENLPCLMLFFILFGFVWTLSGRLSLLSIQYQAWVSAPTSLPPYLWVHVFVCVIMQQSESEGSAEGLAGESVVSGLF</sequence>
<evidence type="ECO:0000256" key="1">
    <source>
        <dbReference type="SAM" id="MobiDB-lite"/>
    </source>
</evidence>
<dbReference type="AlphaFoldDB" id="A0A0G4ICF9"/>
<gene>
    <name evidence="2" type="ORF">Cvel_13021</name>
</gene>
<reference evidence="2" key="1">
    <citation type="submission" date="2014-11" db="EMBL/GenBank/DDBJ databases">
        <authorList>
            <person name="Otto D Thomas"/>
            <person name="Naeem Raeece"/>
        </authorList>
    </citation>
    <scope>NUCLEOTIDE SEQUENCE</scope>
</reference>
<dbReference type="EMBL" id="CDMZ01005814">
    <property type="protein sequence ID" value="CEM54756.1"/>
    <property type="molecule type" value="Genomic_DNA"/>
</dbReference>